<feature type="transmembrane region" description="Helical" evidence="1">
    <location>
        <begin position="28"/>
        <end position="44"/>
    </location>
</feature>
<reference evidence="2 3" key="1">
    <citation type="submission" date="2016-12" db="EMBL/GenBank/DDBJ databases">
        <authorList>
            <person name="Song W.-J."/>
            <person name="Kurnit D.M."/>
        </authorList>
    </citation>
    <scope>NUCLEOTIDE SEQUENCE [LARGE SCALE GENOMIC DNA]</scope>
    <source>
        <strain evidence="2 3">CGB1038-1_S1</strain>
    </source>
</reference>
<dbReference type="AlphaFoldDB" id="A0A1V2UKX0"/>
<proteinExistence type="predicted"/>
<name>A0A1V2UKX0_ENTMU</name>
<accession>A0A1V2UKX0</accession>
<sequence length="59" mass="7188">MVFKKNSEKIEDVFVEWKKALQKNNYKHLKKNIYLFIIIMLLFLNKDKNIDKRTACLNI</sequence>
<keyword evidence="1" id="KW-0812">Transmembrane</keyword>
<keyword evidence="1" id="KW-0472">Membrane</keyword>
<dbReference type="EMBL" id="MSTR01000003">
    <property type="protein sequence ID" value="ONN44088.1"/>
    <property type="molecule type" value="Genomic_DNA"/>
</dbReference>
<keyword evidence="1" id="KW-1133">Transmembrane helix</keyword>
<dbReference type="Proteomes" id="UP000189299">
    <property type="component" value="Unassembled WGS sequence"/>
</dbReference>
<evidence type="ECO:0000313" key="3">
    <source>
        <dbReference type="Proteomes" id="UP000189299"/>
    </source>
</evidence>
<organism evidence="2 3">
    <name type="scientific">Enterococcus mundtii</name>
    <dbReference type="NCBI Taxonomy" id="53346"/>
    <lineage>
        <taxon>Bacteria</taxon>
        <taxon>Bacillati</taxon>
        <taxon>Bacillota</taxon>
        <taxon>Bacilli</taxon>
        <taxon>Lactobacillales</taxon>
        <taxon>Enterococcaceae</taxon>
        <taxon>Enterococcus</taxon>
    </lineage>
</organism>
<gene>
    <name evidence="2" type="ORF">BTN92_04430</name>
</gene>
<protein>
    <submittedName>
        <fullName evidence="2">Uncharacterized protein</fullName>
    </submittedName>
</protein>
<comment type="caution">
    <text evidence="2">The sequence shown here is derived from an EMBL/GenBank/DDBJ whole genome shotgun (WGS) entry which is preliminary data.</text>
</comment>
<evidence type="ECO:0000313" key="2">
    <source>
        <dbReference type="EMBL" id="ONN44088.1"/>
    </source>
</evidence>
<evidence type="ECO:0000256" key="1">
    <source>
        <dbReference type="SAM" id="Phobius"/>
    </source>
</evidence>